<sequence>MWRLTPRRGSHHPTVLQQSTTVSTVAAGREEENSCYSGRTLSFEACIYLGVFSVHCKGKPSLHTGN</sequence>
<evidence type="ECO:0000313" key="3">
    <source>
        <dbReference type="Proteomes" id="UP000184499"/>
    </source>
</evidence>
<protein>
    <submittedName>
        <fullName evidence="2">Uncharacterized protein</fullName>
    </submittedName>
</protein>
<accession>A0A1L9V2U7</accession>
<evidence type="ECO:0000256" key="1">
    <source>
        <dbReference type="SAM" id="MobiDB-lite"/>
    </source>
</evidence>
<dbReference type="VEuPathDB" id="FungiDB:ASPBRDRAFT_37460"/>
<dbReference type="AlphaFoldDB" id="A0A1L9V2U7"/>
<evidence type="ECO:0000313" key="2">
    <source>
        <dbReference type="EMBL" id="OJJ78246.1"/>
    </source>
</evidence>
<dbReference type="EMBL" id="KV878679">
    <property type="protein sequence ID" value="OJJ78246.1"/>
    <property type="molecule type" value="Genomic_DNA"/>
</dbReference>
<keyword evidence="3" id="KW-1185">Reference proteome</keyword>
<name>A0A1L9V2U7_ASPBC</name>
<dbReference type="Proteomes" id="UP000184499">
    <property type="component" value="Unassembled WGS sequence"/>
</dbReference>
<organism evidence="2 3">
    <name type="scientific">Aspergillus brasiliensis (strain CBS 101740 / IMI 381727 / IBT 21946)</name>
    <dbReference type="NCBI Taxonomy" id="767769"/>
    <lineage>
        <taxon>Eukaryota</taxon>
        <taxon>Fungi</taxon>
        <taxon>Dikarya</taxon>
        <taxon>Ascomycota</taxon>
        <taxon>Pezizomycotina</taxon>
        <taxon>Eurotiomycetes</taxon>
        <taxon>Eurotiomycetidae</taxon>
        <taxon>Eurotiales</taxon>
        <taxon>Aspergillaceae</taxon>
        <taxon>Aspergillus</taxon>
        <taxon>Aspergillus subgen. Circumdati</taxon>
    </lineage>
</organism>
<reference evidence="3" key="1">
    <citation type="journal article" date="2017" name="Genome Biol.">
        <title>Comparative genomics reveals high biological diversity and specific adaptations in the industrially and medically important fungal genus Aspergillus.</title>
        <authorList>
            <person name="de Vries R.P."/>
            <person name="Riley R."/>
            <person name="Wiebenga A."/>
            <person name="Aguilar-Osorio G."/>
            <person name="Amillis S."/>
            <person name="Uchima C.A."/>
            <person name="Anderluh G."/>
            <person name="Asadollahi M."/>
            <person name="Askin M."/>
            <person name="Barry K."/>
            <person name="Battaglia E."/>
            <person name="Bayram O."/>
            <person name="Benocci T."/>
            <person name="Braus-Stromeyer S.A."/>
            <person name="Caldana C."/>
            <person name="Canovas D."/>
            <person name="Cerqueira G.C."/>
            <person name="Chen F."/>
            <person name="Chen W."/>
            <person name="Choi C."/>
            <person name="Clum A."/>
            <person name="Dos Santos R.A."/>
            <person name="Damasio A.R."/>
            <person name="Diallinas G."/>
            <person name="Emri T."/>
            <person name="Fekete E."/>
            <person name="Flipphi M."/>
            <person name="Freyberg S."/>
            <person name="Gallo A."/>
            <person name="Gournas C."/>
            <person name="Habgood R."/>
            <person name="Hainaut M."/>
            <person name="Harispe M.L."/>
            <person name="Henrissat B."/>
            <person name="Hilden K.S."/>
            <person name="Hope R."/>
            <person name="Hossain A."/>
            <person name="Karabika E."/>
            <person name="Karaffa L."/>
            <person name="Karanyi Z."/>
            <person name="Krasevec N."/>
            <person name="Kuo A."/>
            <person name="Kusch H."/>
            <person name="LaButti K."/>
            <person name="Lagendijk E.L."/>
            <person name="Lapidus A."/>
            <person name="Levasseur A."/>
            <person name="Lindquist E."/>
            <person name="Lipzen A."/>
            <person name="Logrieco A.F."/>
            <person name="MacCabe A."/>
            <person name="Maekelae M.R."/>
            <person name="Malavazi I."/>
            <person name="Melin P."/>
            <person name="Meyer V."/>
            <person name="Mielnichuk N."/>
            <person name="Miskei M."/>
            <person name="Molnar A.P."/>
            <person name="Mule G."/>
            <person name="Ngan C.Y."/>
            <person name="Orejas M."/>
            <person name="Orosz E."/>
            <person name="Ouedraogo J.P."/>
            <person name="Overkamp K.M."/>
            <person name="Park H.-S."/>
            <person name="Perrone G."/>
            <person name="Piumi F."/>
            <person name="Punt P.J."/>
            <person name="Ram A.F."/>
            <person name="Ramon A."/>
            <person name="Rauscher S."/>
            <person name="Record E."/>
            <person name="Riano-Pachon D.M."/>
            <person name="Robert V."/>
            <person name="Roehrig J."/>
            <person name="Ruller R."/>
            <person name="Salamov A."/>
            <person name="Salih N.S."/>
            <person name="Samson R.A."/>
            <person name="Sandor E."/>
            <person name="Sanguinetti M."/>
            <person name="Schuetze T."/>
            <person name="Sepcic K."/>
            <person name="Shelest E."/>
            <person name="Sherlock G."/>
            <person name="Sophianopoulou V."/>
            <person name="Squina F.M."/>
            <person name="Sun H."/>
            <person name="Susca A."/>
            <person name="Todd R.B."/>
            <person name="Tsang A."/>
            <person name="Unkles S.E."/>
            <person name="van de Wiele N."/>
            <person name="van Rossen-Uffink D."/>
            <person name="Oliveira J.V."/>
            <person name="Vesth T.C."/>
            <person name="Visser J."/>
            <person name="Yu J.-H."/>
            <person name="Zhou M."/>
            <person name="Andersen M.R."/>
            <person name="Archer D.B."/>
            <person name="Baker S.E."/>
            <person name="Benoit I."/>
            <person name="Brakhage A.A."/>
            <person name="Braus G.H."/>
            <person name="Fischer R."/>
            <person name="Frisvad J.C."/>
            <person name="Goldman G.H."/>
            <person name="Houbraken J."/>
            <person name="Oakley B."/>
            <person name="Pocsi I."/>
            <person name="Scazzocchio C."/>
            <person name="Seiboth B."/>
            <person name="vanKuyk P.A."/>
            <person name="Wortman J."/>
            <person name="Dyer P.S."/>
            <person name="Grigoriev I.V."/>
        </authorList>
    </citation>
    <scope>NUCLEOTIDE SEQUENCE [LARGE SCALE GENOMIC DNA]</scope>
    <source>
        <strain evidence="3">CBS 101740 / IMI 381727 / IBT 21946</strain>
    </source>
</reference>
<feature type="compositionally biased region" description="Low complexity" evidence="1">
    <location>
        <begin position="14"/>
        <end position="23"/>
    </location>
</feature>
<dbReference type="GeneID" id="93576220"/>
<dbReference type="RefSeq" id="XP_067485493.1">
    <property type="nucleotide sequence ID" value="XM_067623732.1"/>
</dbReference>
<feature type="region of interest" description="Disordered" evidence="1">
    <location>
        <begin position="1"/>
        <end position="23"/>
    </location>
</feature>
<feature type="compositionally biased region" description="Basic residues" evidence="1">
    <location>
        <begin position="1"/>
        <end position="11"/>
    </location>
</feature>
<proteinExistence type="predicted"/>
<gene>
    <name evidence="2" type="ORF">ASPBRDRAFT_37460</name>
</gene>